<dbReference type="EMBL" id="CABPSM010000022">
    <property type="protein sequence ID" value="VVE54015.1"/>
    <property type="molecule type" value="Genomic_DNA"/>
</dbReference>
<accession>A0A5E4Z097</accession>
<dbReference type="AlphaFoldDB" id="A0A5E4Z097"/>
<dbReference type="Pfam" id="PF00266">
    <property type="entry name" value="Aminotran_5"/>
    <property type="match status" value="1"/>
</dbReference>
<sequence>MNTLATDADLAAIRRAFPYSQTRVYLNTAAAGLSWKGQGDAAAAFYEQAKQAGINGRDQWQRVAKAAEQRLRAMLGVGRAGDCYFTNSTTASLNLVADSLPWSRGDEIVLLADEFPSVISAWDRARQQGAVVRHIVTDTESQRTAALCAGITVNTRVVAVSHVHWSTGTAVDLHRISARCREVDALLVVDGIQAMGAIAFDARCADVYCGAVFKWLISGFGLAVLWTSGRASARLRPAWRGYANLAPSASLGYAHVNYPALYVLDATLAWLERVGWAPIHTYLQARMSQLCGGMTALGFSCITPASRAGIASFAVDDAESLKTRLGALGIDVEVRDGRLRVSPWLYTSPTDIDTYLDAVQRTAC</sequence>
<keyword evidence="1" id="KW-0663">Pyridoxal phosphate</keyword>
<protein>
    <submittedName>
        <fullName evidence="3">Cysteine sulfinate desulfinase</fullName>
    </submittedName>
</protein>
<dbReference type="InterPro" id="IPR015422">
    <property type="entry name" value="PyrdxlP-dep_Trfase_small"/>
</dbReference>
<dbReference type="RefSeq" id="WP_150623881.1">
    <property type="nucleotide sequence ID" value="NZ_CABPSM010000022.1"/>
</dbReference>
<dbReference type="Proteomes" id="UP000343317">
    <property type="component" value="Unassembled WGS sequence"/>
</dbReference>
<proteinExistence type="predicted"/>
<dbReference type="Gene3D" id="3.90.1150.10">
    <property type="entry name" value="Aspartate Aminotransferase, domain 1"/>
    <property type="match status" value="1"/>
</dbReference>
<reference evidence="3 4" key="1">
    <citation type="submission" date="2019-08" db="EMBL/GenBank/DDBJ databases">
        <authorList>
            <person name="Peeters C."/>
        </authorList>
    </citation>
    <scope>NUCLEOTIDE SEQUENCE [LARGE SCALE GENOMIC DNA]</scope>
    <source>
        <strain evidence="3 4">LMG 31112</strain>
    </source>
</reference>
<evidence type="ECO:0000259" key="2">
    <source>
        <dbReference type="Pfam" id="PF00266"/>
    </source>
</evidence>
<name>A0A5E4Z097_9BURK</name>
<evidence type="ECO:0000256" key="1">
    <source>
        <dbReference type="ARBA" id="ARBA00022898"/>
    </source>
</evidence>
<evidence type="ECO:0000313" key="3">
    <source>
        <dbReference type="EMBL" id="VVE54015.1"/>
    </source>
</evidence>
<dbReference type="PANTHER" id="PTHR43586">
    <property type="entry name" value="CYSTEINE DESULFURASE"/>
    <property type="match status" value="1"/>
</dbReference>
<keyword evidence="4" id="KW-1185">Reference proteome</keyword>
<dbReference type="InterPro" id="IPR000192">
    <property type="entry name" value="Aminotrans_V_dom"/>
</dbReference>
<evidence type="ECO:0000313" key="4">
    <source>
        <dbReference type="Proteomes" id="UP000343317"/>
    </source>
</evidence>
<feature type="domain" description="Aminotransferase class V" evidence="2">
    <location>
        <begin position="25"/>
        <end position="330"/>
    </location>
</feature>
<gene>
    <name evidence="3" type="ORF">PHO31112_04894</name>
</gene>
<dbReference type="PANTHER" id="PTHR43586:SF15">
    <property type="entry name" value="BLR3095 PROTEIN"/>
    <property type="match status" value="1"/>
</dbReference>
<organism evidence="3 4">
    <name type="scientific">Pandoraea horticolens</name>
    <dbReference type="NCBI Taxonomy" id="2508298"/>
    <lineage>
        <taxon>Bacteria</taxon>
        <taxon>Pseudomonadati</taxon>
        <taxon>Pseudomonadota</taxon>
        <taxon>Betaproteobacteria</taxon>
        <taxon>Burkholderiales</taxon>
        <taxon>Burkholderiaceae</taxon>
        <taxon>Pandoraea</taxon>
    </lineage>
</organism>
<dbReference type="InterPro" id="IPR015421">
    <property type="entry name" value="PyrdxlP-dep_Trfase_major"/>
</dbReference>
<dbReference type="SUPFAM" id="SSF53383">
    <property type="entry name" value="PLP-dependent transferases"/>
    <property type="match status" value="1"/>
</dbReference>
<dbReference type="Gene3D" id="3.40.640.10">
    <property type="entry name" value="Type I PLP-dependent aspartate aminotransferase-like (Major domain)"/>
    <property type="match status" value="1"/>
</dbReference>
<dbReference type="InterPro" id="IPR015424">
    <property type="entry name" value="PyrdxlP-dep_Trfase"/>
</dbReference>